<evidence type="ECO:0000256" key="3">
    <source>
        <dbReference type="ARBA" id="ARBA00022475"/>
    </source>
</evidence>
<protein>
    <recommendedName>
        <fullName evidence="8">Guanidinium exporter</fullName>
    </recommendedName>
</protein>
<comment type="subcellular location">
    <subcellularLocation>
        <location evidence="1 9">Cell membrane</location>
        <topology evidence="1 9">Multi-pass membrane protein</topology>
    </subcellularLocation>
</comment>
<evidence type="ECO:0000256" key="9">
    <source>
        <dbReference type="RuleBase" id="RU003942"/>
    </source>
</evidence>
<keyword evidence="4 9" id="KW-0812">Transmembrane</keyword>
<dbReference type="Proteomes" id="UP000559987">
    <property type="component" value="Unassembled WGS sequence"/>
</dbReference>
<dbReference type="PANTHER" id="PTHR30561">
    <property type="entry name" value="SMR FAMILY PROTON-DEPENDENT DRUG EFFLUX TRANSPORTER SUGE"/>
    <property type="match status" value="1"/>
</dbReference>
<evidence type="ECO:0000256" key="7">
    <source>
        <dbReference type="ARBA" id="ARBA00038151"/>
    </source>
</evidence>
<evidence type="ECO:0000256" key="6">
    <source>
        <dbReference type="ARBA" id="ARBA00023136"/>
    </source>
</evidence>
<dbReference type="GO" id="GO:1990961">
    <property type="term" value="P:xenobiotic detoxification by transmembrane export across the plasma membrane"/>
    <property type="evidence" value="ECO:0007669"/>
    <property type="project" value="UniProtKB-ARBA"/>
</dbReference>
<evidence type="ECO:0000256" key="10">
    <source>
        <dbReference type="SAM" id="Phobius"/>
    </source>
</evidence>
<keyword evidence="12" id="KW-1185">Reference proteome</keyword>
<keyword evidence="6 10" id="KW-0472">Membrane</keyword>
<dbReference type="EMBL" id="JACHXZ010000004">
    <property type="protein sequence ID" value="MBB3169523.1"/>
    <property type="molecule type" value="Genomic_DNA"/>
</dbReference>
<dbReference type="InterPro" id="IPR000390">
    <property type="entry name" value="Small_drug/metabolite_transptr"/>
</dbReference>
<dbReference type="NCBIfam" id="NF008512">
    <property type="entry name" value="PRK11431.1"/>
    <property type="match status" value="1"/>
</dbReference>
<dbReference type="SUPFAM" id="SSF103481">
    <property type="entry name" value="Multidrug resistance efflux transporter EmrE"/>
    <property type="match status" value="1"/>
</dbReference>
<dbReference type="AlphaFoldDB" id="A0A839UP31"/>
<dbReference type="PANTHER" id="PTHR30561:SF0">
    <property type="entry name" value="GUANIDINIUM EXPORTER"/>
    <property type="match status" value="1"/>
</dbReference>
<evidence type="ECO:0000256" key="8">
    <source>
        <dbReference type="ARBA" id="ARBA00039168"/>
    </source>
</evidence>
<evidence type="ECO:0000313" key="11">
    <source>
        <dbReference type="EMBL" id="MBB3169523.1"/>
    </source>
</evidence>
<keyword evidence="5 10" id="KW-1133">Transmembrane helix</keyword>
<feature type="transmembrane region" description="Helical" evidence="10">
    <location>
        <begin position="57"/>
        <end position="78"/>
    </location>
</feature>
<dbReference type="Gene3D" id="1.10.3730.20">
    <property type="match status" value="1"/>
</dbReference>
<dbReference type="Pfam" id="PF00893">
    <property type="entry name" value="Multi_Drug_Res"/>
    <property type="match status" value="1"/>
</dbReference>
<evidence type="ECO:0000256" key="1">
    <source>
        <dbReference type="ARBA" id="ARBA00004651"/>
    </source>
</evidence>
<feature type="transmembrane region" description="Helical" evidence="10">
    <location>
        <begin position="84"/>
        <end position="103"/>
    </location>
</feature>
<dbReference type="FunFam" id="1.10.3730.20:FF:000001">
    <property type="entry name" value="Quaternary ammonium compound resistance transporter SugE"/>
    <property type="match status" value="1"/>
</dbReference>
<dbReference type="InterPro" id="IPR045324">
    <property type="entry name" value="Small_multidrug_res"/>
</dbReference>
<dbReference type="GO" id="GO:0005886">
    <property type="term" value="C:plasma membrane"/>
    <property type="evidence" value="ECO:0007669"/>
    <property type="project" value="UniProtKB-SubCell"/>
</dbReference>
<dbReference type="GO" id="GO:0022857">
    <property type="term" value="F:transmembrane transporter activity"/>
    <property type="evidence" value="ECO:0007669"/>
    <property type="project" value="InterPro"/>
</dbReference>
<keyword evidence="3" id="KW-1003">Cell membrane</keyword>
<keyword evidence="2" id="KW-0813">Transport</keyword>
<name>A0A839UP31_9GAMM</name>
<gene>
    <name evidence="11" type="ORF">FHS30_002736</name>
</gene>
<evidence type="ECO:0000256" key="5">
    <source>
        <dbReference type="ARBA" id="ARBA00022989"/>
    </source>
</evidence>
<sequence>MAWLLLLIAGMFEIVWAIGLKQTDGFSRLWPSLLTLAAMALSFTCLALALKSIPIGNAYAIWTGIGAVGVAIAGMVWFGESADIKRLACIALIVIGIAGLKLLTPETHQA</sequence>
<evidence type="ECO:0000256" key="2">
    <source>
        <dbReference type="ARBA" id="ARBA00022448"/>
    </source>
</evidence>
<feature type="transmembrane region" description="Helical" evidence="10">
    <location>
        <begin position="33"/>
        <end position="50"/>
    </location>
</feature>
<accession>A0A839UP31</accession>
<evidence type="ECO:0000313" key="12">
    <source>
        <dbReference type="Proteomes" id="UP000559987"/>
    </source>
</evidence>
<reference evidence="11 12" key="1">
    <citation type="submission" date="2020-08" db="EMBL/GenBank/DDBJ databases">
        <title>Genomic Encyclopedia of Type Strains, Phase III (KMG-III): the genomes of soil and plant-associated and newly described type strains.</title>
        <authorList>
            <person name="Whitman W."/>
        </authorList>
    </citation>
    <scope>NUCLEOTIDE SEQUENCE [LARGE SCALE GENOMIC DNA]</scope>
    <source>
        <strain evidence="11 12">CECT 8571</strain>
    </source>
</reference>
<comment type="similarity">
    <text evidence="7">Belongs to the drug/metabolite transporter (DMT) superfamily. Small multidrug resistance (SMR) (TC 2.A.7.1) family. Gdx/SugE subfamily.</text>
</comment>
<comment type="caution">
    <text evidence="11">The sequence shown here is derived from an EMBL/GenBank/DDBJ whole genome shotgun (WGS) entry which is preliminary data.</text>
</comment>
<proteinExistence type="inferred from homology"/>
<organism evidence="11 12">
    <name type="scientific">Simiduia aestuariiviva</name>
    <dbReference type="NCBI Taxonomy" id="1510459"/>
    <lineage>
        <taxon>Bacteria</taxon>
        <taxon>Pseudomonadati</taxon>
        <taxon>Pseudomonadota</taxon>
        <taxon>Gammaproteobacteria</taxon>
        <taxon>Cellvibrionales</taxon>
        <taxon>Cellvibrionaceae</taxon>
        <taxon>Simiduia</taxon>
    </lineage>
</organism>
<evidence type="ECO:0000256" key="4">
    <source>
        <dbReference type="ARBA" id="ARBA00022692"/>
    </source>
</evidence>
<dbReference type="InterPro" id="IPR037185">
    <property type="entry name" value="EmrE-like"/>
</dbReference>